<sequence length="85" mass="8746">MKFTSVILGLSAVVAMAQAAAIPNVRVNEIDPSGLTPPVLGKRLLPLPDTTGTNVGGVDPSKVIPPLPLRKRLLPLPDTTGTNVG</sequence>
<feature type="chain" id="PRO_5040240791" evidence="1">
    <location>
        <begin position="20"/>
        <end position="85"/>
    </location>
</feature>
<comment type="caution">
    <text evidence="2">The sequence shown here is derived from an EMBL/GenBank/DDBJ whole genome shotgun (WGS) entry which is preliminary data.</text>
</comment>
<feature type="non-terminal residue" evidence="2">
    <location>
        <position position="85"/>
    </location>
</feature>
<dbReference type="AlphaFoldDB" id="A0A9P6MJ52"/>
<evidence type="ECO:0000313" key="3">
    <source>
        <dbReference type="Proteomes" id="UP000749646"/>
    </source>
</evidence>
<dbReference type="EMBL" id="JAAAHW010000301">
    <property type="protein sequence ID" value="KAG0003998.1"/>
    <property type="molecule type" value="Genomic_DNA"/>
</dbReference>
<dbReference type="Proteomes" id="UP000749646">
    <property type="component" value="Unassembled WGS sequence"/>
</dbReference>
<reference evidence="2" key="1">
    <citation type="journal article" date="2020" name="Fungal Divers.">
        <title>Resolving the Mortierellaceae phylogeny through synthesis of multi-gene phylogenetics and phylogenomics.</title>
        <authorList>
            <person name="Vandepol N."/>
            <person name="Liber J."/>
            <person name="Desiro A."/>
            <person name="Na H."/>
            <person name="Kennedy M."/>
            <person name="Barry K."/>
            <person name="Grigoriev I.V."/>
            <person name="Miller A.N."/>
            <person name="O'Donnell K."/>
            <person name="Stajich J.E."/>
            <person name="Bonito G."/>
        </authorList>
    </citation>
    <scope>NUCLEOTIDE SEQUENCE</scope>
    <source>
        <strain evidence="2">MES-2147</strain>
    </source>
</reference>
<gene>
    <name evidence="2" type="ORF">BGZ65_001087</name>
</gene>
<accession>A0A9P6MJ52</accession>
<protein>
    <submittedName>
        <fullName evidence="2">Uncharacterized protein</fullName>
    </submittedName>
</protein>
<name>A0A9P6MJ52_9FUNG</name>
<keyword evidence="3" id="KW-1185">Reference proteome</keyword>
<proteinExistence type="predicted"/>
<evidence type="ECO:0000313" key="2">
    <source>
        <dbReference type="EMBL" id="KAG0003998.1"/>
    </source>
</evidence>
<evidence type="ECO:0000256" key="1">
    <source>
        <dbReference type="SAM" id="SignalP"/>
    </source>
</evidence>
<feature type="signal peptide" evidence="1">
    <location>
        <begin position="1"/>
        <end position="19"/>
    </location>
</feature>
<organism evidence="2 3">
    <name type="scientific">Modicella reniformis</name>
    <dbReference type="NCBI Taxonomy" id="1440133"/>
    <lineage>
        <taxon>Eukaryota</taxon>
        <taxon>Fungi</taxon>
        <taxon>Fungi incertae sedis</taxon>
        <taxon>Mucoromycota</taxon>
        <taxon>Mortierellomycotina</taxon>
        <taxon>Mortierellomycetes</taxon>
        <taxon>Mortierellales</taxon>
        <taxon>Mortierellaceae</taxon>
        <taxon>Modicella</taxon>
    </lineage>
</organism>
<keyword evidence="1" id="KW-0732">Signal</keyword>